<dbReference type="STRING" id="1123269.NX02_01290"/>
<dbReference type="OrthoDB" id="217645at2"/>
<evidence type="ECO:0000259" key="5">
    <source>
        <dbReference type="Pfam" id="PF22244"/>
    </source>
</evidence>
<evidence type="ECO:0000256" key="4">
    <source>
        <dbReference type="SAM" id="SignalP"/>
    </source>
</evidence>
<dbReference type="eggNOG" id="COG1073">
    <property type="taxonomic scope" value="Bacteria"/>
</dbReference>
<feature type="domain" description="4-O-methyl-glucuronoyl methylesterase-like" evidence="5">
    <location>
        <begin position="222"/>
        <end position="367"/>
    </location>
</feature>
<dbReference type="KEGG" id="ssan:NX02_01290"/>
<dbReference type="Gene3D" id="3.40.50.1820">
    <property type="entry name" value="alpha/beta hydrolase"/>
    <property type="match status" value="1"/>
</dbReference>
<evidence type="ECO:0000256" key="2">
    <source>
        <dbReference type="ARBA" id="ARBA00022729"/>
    </source>
</evidence>
<evidence type="ECO:0000313" key="6">
    <source>
        <dbReference type="EMBL" id="AHE52024.1"/>
    </source>
</evidence>
<protein>
    <recommendedName>
        <fullName evidence="5">4-O-methyl-glucuronoyl methylesterase-like domain-containing protein</fullName>
    </recommendedName>
</protein>
<name>W0A284_9SPHN</name>
<feature type="signal peptide" evidence="4">
    <location>
        <begin position="1"/>
        <end position="19"/>
    </location>
</feature>
<reference evidence="6 7" key="1">
    <citation type="submission" date="2013-07" db="EMBL/GenBank/DDBJ databases">
        <title>Completed genome of Sphingomonas sanxanigenens NX02.</title>
        <authorList>
            <person name="Ma T."/>
            <person name="Huang H."/>
            <person name="Wu M."/>
            <person name="Li X."/>
            <person name="Li G."/>
        </authorList>
    </citation>
    <scope>NUCLEOTIDE SEQUENCE [LARGE SCALE GENOMIC DNA]</scope>
    <source>
        <strain evidence="6 7">NX02</strain>
    </source>
</reference>
<keyword evidence="2 4" id="KW-0732">Signal</keyword>
<evidence type="ECO:0000256" key="1">
    <source>
        <dbReference type="ARBA" id="ARBA00022487"/>
    </source>
</evidence>
<gene>
    <name evidence="6" type="ORF">NX02_01290</name>
</gene>
<dbReference type="Pfam" id="PF22244">
    <property type="entry name" value="GCE_fung"/>
    <property type="match status" value="1"/>
</dbReference>
<sequence length="419" mass="45496">MRRLLALLLICAAAGPAAAQPDGNGDEAKVPAYRLPDPLVMADGRPVTSPAMWARQRRPELLDLFERTIYGVAPPAPRRQRFVVTDEDGHALGGRAIRRQVTILLDGTARGPQLSVLIYLPAAAKGPVPMFVGLNFHGNQAVNADPGIAITPNWVVPAQGIRKGSATVHSRGIDASEWPIEAILAAGYGVATYFPGDLYPDGDGKVAESIHPFFGTSPSDPSHWGAVATWAWGLSRVRDYLATDRSVDESRIVLIGHSRYGKAALWAGARDPRFAMVIANQSGEGGASLYRRRFGETIRVMNTYWFAPRFKTYADREAELPVDAHELVALIAPRPVYIASASEDWWSDPRGEFLAAKGAEPVYRLLGAGSLGTATMPPPDRPVGDRLAYHVRTGPHSITAADWAIYLRFADRWLPAPGR</sequence>
<dbReference type="GO" id="GO:0052689">
    <property type="term" value="F:carboxylic ester hydrolase activity"/>
    <property type="evidence" value="ECO:0007669"/>
    <property type="project" value="UniProtKB-KW"/>
</dbReference>
<dbReference type="SUPFAM" id="SSF53474">
    <property type="entry name" value="alpha/beta-Hydrolases"/>
    <property type="match status" value="1"/>
</dbReference>
<accession>W0A284</accession>
<keyword evidence="1" id="KW-0719">Serine esterase</keyword>
<dbReference type="RefSeq" id="WP_025290401.1">
    <property type="nucleotide sequence ID" value="NZ_CP006644.1"/>
</dbReference>
<dbReference type="InterPro" id="IPR029058">
    <property type="entry name" value="AB_hydrolase_fold"/>
</dbReference>
<organism evidence="6 7">
    <name type="scientific">Sphingomonas sanxanigenens DSM 19645 = NX02</name>
    <dbReference type="NCBI Taxonomy" id="1123269"/>
    <lineage>
        <taxon>Bacteria</taxon>
        <taxon>Pseudomonadati</taxon>
        <taxon>Pseudomonadota</taxon>
        <taxon>Alphaproteobacteria</taxon>
        <taxon>Sphingomonadales</taxon>
        <taxon>Sphingomonadaceae</taxon>
        <taxon>Sphingomonas</taxon>
    </lineage>
</organism>
<feature type="chain" id="PRO_5004785886" description="4-O-methyl-glucuronoyl methylesterase-like domain-containing protein" evidence="4">
    <location>
        <begin position="20"/>
        <end position="419"/>
    </location>
</feature>
<dbReference type="InterPro" id="IPR054579">
    <property type="entry name" value="GCE-like_dom"/>
</dbReference>
<dbReference type="AlphaFoldDB" id="W0A284"/>
<dbReference type="EMBL" id="CP006644">
    <property type="protein sequence ID" value="AHE52024.1"/>
    <property type="molecule type" value="Genomic_DNA"/>
</dbReference>
<dbReference type="PATRIC" id="fig|1123269.5.peg.261"/>
<dbReference type="Proteomes" id="UP000018851">
    <property type="component" value="Chromosome"/>
</dbReference>
<proteinExistence type="predicted"/>
<keyword evidence="7" id="KW-1185">Reference proteome</keyword>
<dbReference type="HOGENOM" id="CLU_045118_0_0_5"/>
<evidence type="ECO:0000313" key="7">
    <source>
        <dbReference type="Proteomes" id="UP000018851"/>
    </source>
</evidence>
<keyword evidence="3" id="KW-0378">Hydrolase</keyword>
<evidence type="ECO:0000256" key="3">
    <source>
        <dbReference type="ARBA" id="ARBA00022801"/>
    </source>
</evidence>